<dbReference type="OrthoDB" id="4624at2"/>
<keyword evidence="1" id="KW-0472">Membrane</keyword>
<keyword evidence="1" id="KW-0812">Transmembrane</keyword>
<dbReference type="RefSeq" id="WP_015359871.1">
    <property type="nucleotide sequence ID" value="NZ_CP014672.1"/>
</dbReference>
<feature type="transmembrane region" description="Helical" evidence="1">
    <location>
        <begin position="111"/>
        <end position="131"/>
    </location>
</feature>
<dbReference type="InterPro" id="IPR024529">
    <property type="entry name" value="ECF_trnsprt_substrate-spec"/>
</dbReference>
<dbReference type="GO" id="GO:0022857">
    <property type="term" value="F:transmembrane transporter activity"/>
    <property type="evidence" value="ECO:0007669"/>
    <property type="project" value="InterPro"/>
</dbReference>
<gene>
    <name evidence="2" type="ORF">CSTERTH_10740</name>
</gene>
<feature type="transmembrane region" description="Helical" evidence="1">
    <location>
        <begin position="82"/>
        <end position="102"/>
    </location>
</feature>
<name>A0A1B1YFC8_THEST</name>
<feature type="transmembrane region" description="Helical" evidence="1">
    <location>
        <begin position="151"/>
        <end position="168"/>
    </location>
</feature>
<dbReference type="EMBL" id="CP014672">
    <property type="protein sequence ID" value="ANW99469.1"/>
    <property type="molecule type" value="Genomic_DNA"/>
</dbReference>
<feature type="transmembrane region" description="Helical" evidence="1">
    <location>
        <begin position="13"/>
        <end position="38"/>
    </location>
</feature>
<dbReference type="NCBIfam" id="TIGR04518">
    <property type="entry name" value="ECF_S_folT_fam"/>
    <property type="match status" value="1"/>
</dbReference>
<sequence length="179" mass="19963">MEKKDVFSFLKDVYSLVLVALFIAIYGVLSLLRIYIIPNQLRISFTFMPVAWAAMLFGPVAGGLTGALGDVIGWAINPVGPFFPGFTLNAFIVGFMYGMFFYKKEITLKRVIAAVVTITPVVDLVLNPVWLSIMTGEAFKVLVFTRIVKSLIMLPVKCLILYTSGVLMKKFVPSRIRRV</sequence>
<dbReference type="Proteomes" id="UP000092971">
    <property type="component" value="Chromosome"/>
</dbReference>
<evidence type="ECO:0000256" key="1">
    <source>
        <dbReference type="SAM" id="Phobius"/>
    </source>
</evidence>
<evidence type="ECO:0000313" key="3">
    <source>
        <dbReference type="Proteomes" id="UP000092971"/>
    </source>
</evidence>
<dbReference type="AlphaFoldDB" id="A0A1B1YFC8"/>
<keyword evidence="1" id="KW-1133">Transmembrane helix</keyword>
<dbReference type="Pfam" id="PF12822">
    <property type="entry name" value="ECF_trnsprt"/>
    <property type="match status" value="1"/>
</dbReference>
<feature type="transmembrane region" description="Helical" evidence="1">
    <location>
        <begin position="50"/>
        <end position="76"/>
    </location>
</feature>
<protein>
    <submittedName>
        <fullName evidence="2">Folate transporter</fullName>
    </submittedName>
</protein>
<proteinExistence type="predicted"/>
<dbReference type="InterPro" id="IPR030949">
    <property type="entry name" value="ECF_S_folate_fam"/>
</dbReference>
<accession>A0A1B1YFC8</accession>
<dbReference type="Gene3D" id="1.10.1760.20">
    <property type="match status" value="1"/>
</dbReference>
<reference evidence="2 3" key="1">
    <citation type="submission" date="2016-02" db="EMBL/GenBank/DDBJ databases">
        <title>Comparison of Clostridium stercorarium subspecies using comparative genomics and transcriptomics.</title>
        <authorList>
            <person name="Schellenberg J."/>
            <person name="Thallinger G."/>
            <person name="Levin D.B."/>
            <person name="Zhang X."/>
            <person name="Alvare G."/>
            <person name="Fristensky B."/>
            <person name="Sparling R."/>
        </authorList>
    </citation>
    <scope>NUCLEOTIDE SEQUENCE [LARGE SCALE GENOMIC DNA]</scope>
    <source>
        <strain evidence="2 3">DSM 2910</strain>
    </source>
</reference>
<evidence type="ECO:0000313" key="2">
    <source>
        <dbReference type="EMBL" id="ANW99469.1"/>
    </source>
</evidence>
<organism evidence="2 3">
    <name type="scientific">Thermoclostridium stercorarium subsp. thermolacticum DSM 2910</name>
    <dbReference type="NCBI Taxonomy" id="1121336"/>
    <lineage>
        <taxon>Bacteria</taxon>
        <taxon>Bacillati</taxon>
        <taxon>Bacillota</taxon>
        <taxon>Clostridia</taxon>
        <taxon>Eubacteriales</taxon>
        <taxon>Oscillospiraceae</taxon>
        <taxon>Thermoclostridium</taxon>
    </lineage>
</organism>